<reference evidence="11" key="1">
    <citation type="submission" date="2017-09" db="EMBL/GenBank/DDBJ databases">
        <authorList>
            <person name="Varghese N."/>
            <person name="Submissions S."/>
        </authorList>
    </citation>
    <scope>NUCLEOTIDE SEQUENCE [LARGE SCALE GENOMIC DNA]</scope>
    <source>
        <strain evidence="11">MSL47</strain>
    </source>
</reference>
<dbReference type="Pfam" id="PF00005">
    <property type="entry name" value="ABC_tran"/>
    <property type="match status" value="1"/>
</dbReference>
<dbReference type="Proteomes" id="UP000219573">
    <property type="component" value="Unassembled WGS sequence"/>
</dbReference>
<sequence length="574" mass="65713">MIKRFISYYKNHLKLFIVDIGSAFLISGIDLLFPFFIKEMIDEHFPKQNFSIAFNIIIILFVLYILRFILQHIVHHWGHIVGIRMETDMRRDLFSHLQTLDFKFYDDNKVGYLMSRITNDLLNISELAHHGPEDLFISIVMILGSFAILTTMHWKLALFTFTMIPIMILLSFKLGKRMHQNFKIIKEKLGIVSSQIEDNLSGVRVVKSFTNEEFEQERFDKVNNRYCKAREIAMKTMADFYASMNFFSNMILLITLAAGAYFIKLGELTSGQLIAFIFYVNMFMEPIKRLVSFNEQFQKGMAGFQRFIELLDMEAEIKDKKDALELTHVKGNIEYRNISFGYNHHSKVLAGIDIKINVGETVAFVGPSGAGKSTLCKLLPRFYEIDQGELLIDDINIKDVSLTSLRKNIGIVQQDVFLFNGTIKENIAYGRLDASDEEIIAAAKKANAHQFIMNLEQGYDTNIGERGVKLSGGQKQRISIARSFLKNPPILILDEATSSLDNESEKIIQESLKRLAEDRTTLVIAHRLSTVIDADKILVLTDDGIVEQGKHQELLNQDSGVYKSLYESQFELVS</sequence>
<dbReference type="PROSITE" id="PS50929">
    <property type="entry name" value="ABC_TM1F"/>
    <property type="match status" value="1"/>
</dbReference>
<dbReference type="InterPro" id="IPR027417">
    <property type="entry name" value="P-loop_NTPase"/>
</dbReference>
<dbReference type="GO" id="GO:0016887">
    <property type="term" value="F:ATP hydrolysis activity"/>
    <property type="evidence" value="ECO:0007669"/>
    <property type="project" value="InterPro"/>
</dbReference>
<evidence type="ECO:0000313" key="10">
    <source>
        <dbReference type="EMBL" id="SNY35450.1"/>
    </source>
</evidence>
<evidence type="ECO:0000256" key="4">
    <source>
        <dbReference type="ARBA" id="ARBA00022840"/>
    </source>
</evidence>
<keyword evidence="4 10" id="KW-0067">ATP-binding</keyword>
<dbReference type="InterPro" id="IPR011527">
    <property type="entry name" value="ABC1_TM_dom"/>
</dbReference>
<proteinExistence type="predicted"/>
<feature type="domain" description="ABC transporter" evidence="8">
    <location>
        <begin position="333"/>
        <end position="567"/>
    </location>
</feature>
<gene>
    <name evidence="10" type="ORF">SAMN06265827_11986</name>
</gene>
<dbReference type="SUPFAM" id="SSF52540">
    <property type="entry name" value="P-loop containing nucleoside triphosphate hydrolases"/>
    <property type="match status" value="1"/>
</dbReference>
<protein>
    <submittedName>
        <fullName evidence="10">ATP-binding cassette, subfamily B</fullName>
    </submittedName>
</protein>
<dbReference type="SUPFAM" id="SSF90123">
    <property type="entry name" value="ABC transporter transmembrane region"/>
    <property type="match status" value="1"/>
</dbReference>
<feature type="transmembrane region" description="Helical" evidence="7">
    <location>
        <begin position="49"/>
        <end position="70"/>
    </location>
</feature>
<dbReference type="Gene3D" id="1.20.1560.10">
    <property type="entry name" value="ABC transporter type 1, transmembrane domain"/>
    <property type="match status" value="1"/>
</dbReference>
<evidence type="ECO:0000256" key="2">
    <source>
        <dbReference type="ARBA" id="ARBA00022692"/>
    </source>
</evidence>
<feature type="domain" description="ABC transmembrane type-1" evidence="9">
    <location>
        <begin position="17"/>
        <end position="299"/>
    </location>
</feature>
<dbReference type="GO" id="GO:0005886">
    <property type="term" value="C:plasma membrane"/>
    <property type="evidence" value="ECO:0007669"/>
    <property type="project" value="UniProtKB-SubCell"/>
</dbReference>
<evidence type="ECO:0000256" key="6">
    <source>
        <dbReference type="ARBA" id="ARBA00023136"/>
    </source>
</evidence>
<accession>A0A285HI64</accession>
<dbReference type="OrthoDB" id="9762778at2"/>
<evidence type="ECO:0000259" key="8">
    <source>
        <dbReference type="PROSITE" id="PS50893"/>
    </source>
</evidence>
<organism evidence="10 11">
    <name type="scientific">Orenia metallireducens</name>
    <dbReference type="NCBI Taxonomy" id="1413210"/>
    <lineage>
        <taxon>Bacteria</taxon>
        <taxon>Bacillati</taxon>
        <taxon>Bacillota</taxon>
        <taxon>Clostridia</taxon>
        <taxon>Halanaerobiales</taxon>
        <taxon>Halobacteroidaceae</taxon>
        <taxon>Orenia</taxon>
    </lineage>
</organism>
<dbReference type="InterPro" id="IPR003593">
    <property type="entry name" value="AAA+_ATPase"/>
</dbReference>
<feature type="transmembrane region" description="Helical" evidence="7">
    <location>
        <begin position="158"/>
        <end position="175"/>
    </location>
</feature>
<keyword evidence="6 7" id="KW-0472">Membrane</keyword>
<feature type="transmembrane region" description="Helical" evidence="7">
    <location>
        <begin position="12"/>
        <end position="37"/>
    </location>
</feature>
<dbReference type="EMBL" id="OBDZ01000019">
    <property type="protein sequence ID" value="SNY35450.1"/>
    <property type="molecule type" value="Genomic_DNA"/>
</dbReference>
<evidence type="ECO:0000256" key="3">
    <source>
        <dbReference type="ARBA" id="ARBA00022741"/>
    </source>
</evidence>
<dbReference type="RefSeq" id="WP_097018541.1">
    <property type="nucleotide sequence ID" value="NZ_OBDZ01000019.1"/>
</dbReference>
<dbReference type="Pfam" id="PF00664">
    <property type="entry name" value="ABC_membrane"/>
    <property type="match status" value="1"/>
</dbReference>
<dbReference type="InterPro" id="IPR039421">
    <property type="entry name" value="Type_1_exporter"/>
</dbReference>
<dbReference type="CDD" id="cd18549">
    <property type="entry name" value="ABC_6TM_YwjA_like"/>
    <property type="match status" value="1"/>
</dbReference>
<dbReference type="InterPro" id="IPR017871">
    <property type="entry name" value="ABC_transporter-like_CS"/>
</dbReference>
<dbReference type="PROSITE" id="PS50893">
    <property type="entry name" value="ABC_TRANSPORTER_2"/>
    <property type="match status" value="1"/>
</dbReference>
<keyword evidence="5 7" id="KW-1133">Transmembrane helix</keyword>
<keyword evidence="11" id="KW-1185">Reference proteome</keyword>
<dbReference type="InterPro" id="IPR003439">
    <property type="entry name" value="ABC_transporter-like_ATP-bd"/>
</dbReference>
<dbReference type="GO" id="GO:0015421">
    <property type="term" value="F:ABC-type oligopeptide transporter activity"/>
    <property type="evidence" value="ECO:0007669"/>
    <property type="project" value="TreeGrafter"/>
</dbReference>
<keyword evidence="3" id="KW-0547">Nucleotide-binding</keyword>
<dbReference type="SMART" id="SM00382">
    <property type="entry name" value="AAA"/>
    <property type="match status" value="1"/>
</dbReference>
<evidence type="ECO:0000256" key="5">
    <source>
        <dbReference type="ARBA" id="ARBA00022989"/>
    </source>
</evidence>
<dbReference type="GO" id="GO:0005524">
    <property type="term" value="F:ATP binding"/>
    <property type="evidence" value="ECO:0007669"/>
    <property type="project" value="UniProtKB-KW"/>
</dbReference>
<dbReference type="PROSITE" id="PS00211">
    <property type="entry name" value="ABC_TRANSPORTER_1"/>
    <property type="match status" value="1"/>
</dbReference>
<dbReference type="PANTHER" id="PTHR43394:SF1">
    <property type="entry name" value="ATP-BINDING CASSETTE SUB-FAMILY B MEMBER 10, MITOCHONDRIAL"/>
    <property type="match status" value="1"/>
</dbReference>
<feature type="transmembrane region" description="Helical" evidence="7">
    <location>
        <begin position="240"/>
        <end position="262"/>
    </location>
</feature>
<comment type="subcellular location">
    <subcellularLocation>
        <location evidence="1">Cell membrane</location>
        <topology evidence="1">Multi-pass membrane protein</topology>
    </subcellularLocation>
</comment>
<dbReference type="AlphaFoldDB" id="A0A285HI64"/>
<dbReference type="FunFam" id="3.40.50.300:FF:000218">
    <property type="entry name" value="Multidrug ABC transporter ATP-binding protein"/>
    <property type="match status" value="1"/>
</dbReference>
<dbReference type="PANTHER" id="PTHR43394">
    <property type="entry name" value="ATP-DEPENDENT PERMEASE MDL1, MITOCHONDRIAL"/>
    <property type="match status" value="1"/>
</dbReference>
<evidence type="ECO:0000313" key="11">
    <source>
        <dbReference type="Proteomes" id="UP000219573"/>
    </source>
</evidence>
<dbReference type="STRING" id="1413210.U472_05405"/>
<dbReference type="Gene3D" id="3.40.50.300">
    <property type="entry name" value="P-loop containing nucleotide triphosphate hydrolases"/>
    <property type="match status" value="1"/>
</dbReference>
<evidence type="ECO:0000256" key="1">
    <source>
        <dbReference type="ARBA" id="ARBA00004651"/>
    </source>
</evidence>
<dbReference type="InterPro" id="IPR036640">
    <property type="entry name" value="ABC1_TM_sf"/>
</dbReference>
<keyword evidence="2 7" id="KW-0812">Transmembrane</keyword>
<name>A0A285HI64_9FIRM</name>
<evidence type="ECO:0000256" key="7">
    <source>
        <dbReference type="SAM" id="Phobius"/>
    </source>
</evidence>
<evidence type="ECO:0000259" key="9">
    <source>
        <dbReference type="PROSITE" id="PS50929"/>
    </source>
</evidence>